<name>A0A1N7SD07_9BURK</name>
<proteinExistence type="predicted"/>
<dbReference type="Proteomes" id="UP000187012">
    <property type="component" value="Unassembled WGS sequence"/>
</dbReference>
<sequence length="93" mass="9995">MLAVVLAFAQVALRAFWNARPASRFTRGVVHAVHAPRTSHVTPCIPPCASITQSADRRALRCTARRCVARLVLPAAPLGSVAKNLSSKSYDIT</sequence>
<organism evidence="1 2">
    <name type="scientific">Paraburkholderia ribeironis</name>
    <dbReference type="NCBI Taxonomy" id="1247936"/>
    <lineage>
        <taxon>Bacteria</taxon>
        <taxon>Pseudomonadati</taxon>
        <taxon>Pseudomonadota</taxon>
        <taxon>Betaproteobacteria</taxon>
        <taxon>Burkholderiales</taxon>
        <taxon>Burkholderiaceae</taxon>
        <taxon>Paraburkholderia</taxon>
    </lineage>
</organism>
<gene>
    <name evidence="1" type="ORF">BN2475_540003</name>
</gene>
<dbReference type="AlphaFoldDB" id="A0A1N7SD07"/>
<evidence type="ECO:0000313" key="2">
    <source>
        <dbReference type="Proteomes" id="UP000187012"/>
    </source>
</evidence>
<reference evidence="1 2" key="1">
    <citation type="submission" date="2016-12" db="EMBL/GenBank/DDBJ databases">
        <authorList>
            <person name="Song W.-J."/>
            <person name="Kurnit D.M."/>
        </authorList>
    </citation>
    <scope>NUCLEOTIDE SEQUENCE [LARGE SCALE GENOMIC DNA]</scope>
    <source>
        <strain evidence="1 2">STM7296</strain>
    </source>
</reference>
<evidence type="ECO:0000313" key="1">
    <source>
        <dbReference type="EMBL" id="SIT45231.1"/>
    </source>
</evidence>
<protein>
    <submittedName>
        <fullName evidence="1">Uncharacterized protein</fullName>
    </submittedName>
</protein>
<keyword evidence="2" id="KW-1185">Reference proteome</keyword>
<dbReference type="EMBL" id="CYGX02000054">
    <property type="protein sequence ID" value="SIT45231.1"/>
    <property type="molecule type" value="Genomic_DNA"/>
</dbReference>
<accession>A0A1N7SD07</accession>
<dbReference type="STRING" id="1247936.BN2475_540003"/>